<keyword evidence="7" id="KW-1185">Reference proteome</keyword>
<dbReference type="SMART" id="SM00015">
    <property type="entry name" value="IQ"/>
    <property type="match status" value="2"/>
</dbReference>
<dbReference type="EMBL" id="JASCZI010211586">
    <property type="protein sequence ID" value="MED6194787.1"/>
    <property type="molecule type" value="Genomic_DNA"/>
</dbReference>
<evidence type="ECO:0000256" key="1">
    <source>
        <dbReference type="ARBA" id="ARBA00022860"/>
    </source>
</evidence>
<dbReference type="Proteomes" id="UP001341840">
    <property type="component" value="Unassembled WGS sequence"/>
</dbReference>
<comment type="caution">
    <text evidence="6">The sequence shown here is derived from an EMBL/GenBank/DDBJ whole genome shotgun (WGS) entry which is preliminary data.</text>
</comment>
<feature type="region of interest" description="Disordered" evidence="4">
    <location>
        <begin position="193"/>
        <end position="240"/>
    </location>
</feature>
<sequence length="413" mass="46168">MGRATKWFRGLFGLRRHSDSAAPPPSTTTAPKPHKDKRRWSFVNSYREKNLHQHQHRHQVPHASSAHQDDDPPIEVAAVAAAHAPAAAAGLRTAVPSRKEWAAVKIQAAFRGCLARRALRALKGLVKLQALVRGHIERKRTAQWLKRMQTLLRAQARARATRAQFQQASYLGPISTPHFHVPATPEKFETPIRSSSMKYDHSPSVLKRNGSKSRGGTPEIYAKDEQSRTQRRSWTRACSMDDERSGRILEIDSGKPHMNSRRRNLFDSSSQPLVSDHYRQSFTSTRDSTSHQSAHNPYLCEAGEVEESSLCGAANSPFTPTKSDGSRSYLSSGGGSESYPSYMAYTESSKAKVRSSSAPRQRLQYERCGSFNNSRLAWQTQRVSSTMRASFTSKAYPGSGHLDNLGYPLGYRY</sequence>
<dbReference type="Pfam" id="PF00612">
    <property type="entry name" value="IQ"/>
    <property type="match status" value="2"/>
</dbReference>
<feature type="compositionally biased region" description="Low complexity" evidence="4">
    <location>
        <begin position="326"/>
        <end position="336"/>
    </location>
</feature>
<evidence type="ECO:0000256" key="3">
    <source>
        <dbReference type="ARBA" id="ARBA00024378"/>
    </source>
</evidence>
<dbReference type="PANTHER" id="PTHR32295:SF11">
    <property type="entry name" value="PROTEIN IQ-DOMAIN 22"/>
    <property type="match status" value="1"/>
</dbReference>
<evidence type="ECO:0000259" key="5">
    <source>
        <dbReference type="Pfam" id="PF13178"/>
    </source>
</evidence>
<evidence type="ECO:0000256" key="4">
    <source>
        <dbReference type="SAM" id="MobiDB-lite"/>
    </source>
</evidence>
<reference evidence="6 7" key="1">
    <citation type="journal article" date="2023" name="Plants (Basel)">
        <title>Bridging the Gap: Combining Genomics and Transcriptomics Approaches to Understand Stylosanthes scabra, an Orphan Legume from the Brazilian Caatinga.</title>
        <authorList>
            <person name="Ferreira-Neto J.R.C."/>
            <person name="da Silva M.D."/>
            <person name="Binneck E."/>
            <person name="de Melo N.F."/>
            <person name="da Silva R.H."/>
            <person name="de Melo A.L.T.M."/>
            <person name="Pandolfi V."/>
            <person name="Bustamante F.O."/>
            <person name="Brasileiro-Vidal A.C."/>
            <person name="Benko-Iseppon A.M."/>
        </authorList>
    </citation>
    <scope>NUCLEOTIDE SEQUENCE [LARGE SCALE GENOMIC DNA]</scope>
    <source>
        <tissue evidence="6">Leaves</tissue>
    </source>
</reference>
<gene>
    <name evidence="6" type="primary">IQD22_2</name>
    <name evidence="6" type="ORF">PIB30_031780</name>
</gene>
<evidence type="ECO:0000313" key="6">
    <source>
        <dbReference type="EMBL" id="MED6194787.1"/>
    </source>
</evidence>
<evidence type="ECO:0000256" key="2">
    <source>
        <dbReference type="ARBA" id="ARBA00024341"/>
    </source>
</evidence>
<accession>A0ABU6XAW9</accession>
<feature type="region of interest" description="Disordered" evidence="4">
    <location>
        <begin position="15"/>
        <end position="70"/>
    </location>
</feature>
<feature type="region of interest" description="Disordered" evidence="4">
    <location>
        <begin position="252"/>
        <end position="274"/>
    </location>
</feature>
<organism evidence="6 7">
    <name type="scientific">Stylosanthes scabra</name>
    <dbReference type="NCBI Taxonomy" id="79078"/>
    <lineage>
        <taxon>Eukaryota</taxon>
        <taxon>Viridiplantae</taxon>
        <taxon>Streptophyta</taxon>
        <taxon>Embryophyta</taxon>
        <taxon>Tracheophyta</taxon>
        <taxon>Spermatophyta</taxon>
        <taxon>Magnoliopsida</taxon>
        <taxon>eudicotyledons</taxon>
        <taxon>Gunneridae</taxon>
        <taxon>Pentapetalae</taxon>
        <taxon>rosids</taxon>
        <taxon>fabids</taxon>
        <taxon>Fabales</taxon>
        <taxon>Fabaceae</taxon>
        <taxon>Papilionoideae</taxon>
        <taxon>50 kb inversion clade</taxon>
        <taxon>dalbergioids sensu lato</taxon>
        <taxon>Dalbergieae</taxon>
        <taxon>Pterocarpus clade</taxon>
        <taxon>Stylosanthes</taxon>
    </lineage>
</organism>
<comment type="subunit">
    <text evidence="3">Binds to multiple calmodulin (CaM) in the presence of Ca(2+) and CaM-like proteins.</text>
</comment>
<feature type="domain" description="DUF4005" evidence="5">
    <location>
        <begin position="313"/>
        <end position="370"/>
    </location>
</feature>
<dbReference type="Gene3D" id="1.20.5.190">
    <property type="match status" value="1"/>
</dbReference>
<comment type="similarity">
    <text evidence="2">Belongs to the IQD family.</text>
</comment>
<dbReference type="InterPro" id="IPR000048">
    <property type="entry name" value="IQ_motif_EF-hand-BS"/>
</dbReference>
<dbReference type="CDD" id="cd23767">
    <property type="entry name" value="IQCD"/>
    <property type="match status" value="1"/>
</dbReference>
<feature type="region of interest" description="Disordered" evidence="4">
    <location>
        <begin position="316"/>
        <end position="336"/>
    </location>
</feature>
<dbReference type="PROSITE" id="PS50096">
    <property type="entry name" value="IQ"/>
    <property type="match status" value="2"/>
</dbReference>
<name>A0ABU6XAW9_9FABA</name>
<protein>
    <submittedName>
        <fullName evidence="6">IQ-domain</fullName>
    </submittedName>
</protein>
<proteinExistence type="inferred from homology"/>
<keyword evidence="1" id="KW-0112">Calmodulin-binding</keyword>
<dbReference type="PANTHER" id="PTHR32295">
    <property type="entry name" value="IQ-DOMAIN 5-RELATED"/>
    <property type="match status" value="1"/>
</dbReference>
<evidence type="ECO:0000313" key="7">
    <source>
        <dbReference type="Proteomes" id="UP001341840"/>
    </source>
</evidence>
<dbReference type="Pfam" id="PF13178">
    <property type="entry name" value="DUF4005"/>
    <property type="match status" value="1"/>
</dbReference>
<dbReference type="InterPro" id="IPR025064">
    <property type="entry name" value="DUF4005"/>
</dbReference>